<dbReference type="PANTHER" id="PTHR46401:SF2">
    <property type="entry name" value="GLYCOSYLTRANSFERASE WBBK-RELATED"/>
    <property type="match status" value="1"/>
</dbReference>
<dbReference type="AlphaFoldDB" id="F8EXM9"/>
<evidence type="ECO:0000259" key="3">
    <source>
        <dbReference type="Pfam" id="PF13439"/>
    </source>
</evidence>
<dbReference type="Pfam" id="PF00534">
    <property type="entry name" value="Glycos_transf_1"/>
    <property type="match status" value="1"/>
</dbReference>
<dbReference type="Proteomes" id="UP000000503">
    <property type="component" value="Chromosome"/>
</dbReference>
<dbReference type="eggNOG" id="COG0438">
    <property type="taxonomic scope" value="Bacteria"/>
</dbReference>
<evidence type="ECO:0000259" key="2">
    <source>
        <dbReference type="Pfam" id="PF00534"/>
    </source>
</evidence>
<reference evidence="5" key="1">
    <citation type="journal article" date="2013" name="Stand. Genomic Sci.">
        <title>Genome sequence of the thermophilic fresh-water bacterium Spirochaeta caldaria type strain (H1(T)), reclassification of Spirochaeta caldaria, Spirochaeta stenostrepta, and Spirochaeta zuelzerae in the genus Treponema as Treponema caldaria comb. nov., Treponema stenostrepta comb. nov., and Treponema zuelzerae comb. nov., and emendation of the genus Treponema.</title>
        <authorList>
            <person name="Abt B."/>
            <person name="Goker M."/>
            <person name="Scheuner C."/>
            <person name="Han C."/>
            <person name="Lu M."/>
            <person name="Misra M."/>
            <person name="Lapidus A."/>
            <person name="Nolan M."/>
            <person name="Lucas S."/>
            <person name="Hammon N."/>
            <person name="Deshpande S."/>
            <person name="Cheng J.F."/>
            <person name="Tapia R."/>
            <person name="Goodwin L.A."/>
            <person name="Pitluck S."/>
            <person name="Liolios K."/>
            <person name="Pagani I."/>
            <person name="Ivanova N."/>
            <person name="Mavromatis K."/>
            <person name="Mikhailova N."/>
            <person name="Huntemann M."/>
            <person name="Pati A."/>
            <person name="Chen A."/>
            <person name="Palaniappan K."/>
            <person name="Land M."/>
            <person name="Hauser L."/>
            <person name="Jeffries C.D."/>
            <person name="Rohde M."/>
            <person name="Spring S."/>
            <person name="Gronow S."/>
            <person name="Detter J.C."/>
            <person name="Bristow J."/>
            <person name="Eisen J.A."/>
            <person name="Markowitz V."/>
            <person name="Hugenholtz P."/>
            <person name="Kyrpides N.C."/>
            <person name="Woyke T."/>
            <person name="Klenk H.P."/>
        </authorList>
    </citation>
    <scope>NUCLEOTIDE SEQUENCE</scope>
    <source>
        <strain evidence="5">ATCC 51460 / DSM 7334 / H1</strain>
    </source>
</reference>
<dbReference type="RefSeq" id="WP_013968919.1">
    <property type="nucleotide sequence ID" value="NC_015732.1"/>
</dbReference>
<keyword evidence="1 4" id="KW-0808">Transferase</keyword>
<name>F8EXM9_GRAC1</name>
<protein>
    <submittedName>
        <fullName evidence="4">Glycosyl transferase group 1</fullName>
    </submittedName>
</protein>
<dbReference type="GO" id="GO:0016757">
    <property type="term" value="F:glycosyltransferase activity"/>
    <property type="evidence" value="ECO:0007669"/>
    <property type="project" value="InterPro"/>
</dbReference>
<dbReference type="InterPro" id="IPR028098">
    <property type="entry name" value="Glyco_trans_4-like_N"/>
</dbReference>
<accession>F8EXM9</accession>
<dbReference type="KEGG" id="scd:Spica_1466"/>
<dbReference type="SUPFAM" id="SSF53756">
    <property type="entry name" value="UDP-Glycosyltransferase/glycogen phosphorylase"/>
    <property type="match status" value="1"/>
</dbReference>
<keyword evidence="5" id="KW-1185">Reference proteome</keyword>
<dbReference type="PANTHER" id="PTHR46401">
    <property type="entry name" value="GLYCOSYLTRANSFERASE WBBK-RELATED"/>
    <property type="match status" value="1"/>
</dbReference>
<dbReference type="CDD" id="cd03809">
    <property type="entry name" value="GT4_MtfB-like"/>
    <property type="match status" value="1"/>
</dbReference>
<proteinExistence type="predicted"/>
<dbReference type="STRING" id="744872.Spica_1466"/>
<evidence type="ECO:0000256" key="1">
    <source>
        <dbReference type="ARBA" id="ARBA00022679"/>
    </source>
</evidence>
<sequence>MKMTSIPKIAVFTKQLDNWNSGSGHHLDQIMQRIVDINTKEKLFHITFIHYKPSSNPIYKKVRELIVPRNPLLSSLILKKEAFDLVHYTPLTIYAPIYGVPNKKVATIHGVEQLLIPQFFGPVEMFHERYLVPRFARKMDSIFTVSNTTKKYLVDNFKVPSEKIVVAYNGISDVYNPKNTNKCVILEKYGIKSPYIYHISRFSERKNPWVLLKAFKRFIEQNNGRPHKLVCAGKGWDNDTVKKEAMVLQIEDRLITPGFISEQDSAELMSGADLFIFPSLAEGFGIPNIEAMASGCPVVTSSVFAIPEVVDDCALLVKDPNDVKGFAEAMGKIVDDEKFRNLLISKGLERVRSGIFSWDKAARELLSLYKRILEV</sequence>
<dbReference type="Gene3D" id="3.40.50.2000">
    <property type="entry name" value="Glycogen Phosphorylase B"/>
    <property type="match status" value="2"/>
</dbReference>
<feature type="domain" description="Glycosyl transferase family 1" evidence="2">
    <location>
        <begin position="192"/>
        <end position="347"/>
    </location>
</feature>
<dbReference type="InterPro" id="IPR001296">
    <property type="entry name" value="Glyco_trans_1"/>
</dbReference>
<gene>
    <name evidence="4" type="ordered locus">Spica_1466</name>
</gene>
<feature type="domain" description="Glycosyltransferase subfamily 4-like N-terminal" evidence="3">
    <location>
        <begin position="54"/>
        <end position="172"/>
    </location>
</feature>
<evidence type="ECO:0000313" key="4">
    <source>
        <dbReference type="EMBL" id="AEJ19610.1"/>
    </source>
</evidence>
<organism evidence="4 5">
    <name type="scientific">Gracilinema caldarium (strain ATCC 51460 / DSM 7334 / H1)</name>
    <name type="common">Treponema caldarium</name>
    <dbReference type="NCBI Taxonomy" id="744872"/>
    <lineage>
        <taxon>Bacteria</taxon>
        <taxon>Pseudomonadati</taxon>
        <taxon>Spirochaetota</taxon>
        <taxon>Spirochaetia</taxon>
        <taxon>Spirochaetales</taxon>
        <taxon>Breznakiellaceae</taxon>
        <taxon>Gracilinema</taxon>
    </lineage>
</organism>
<dbReference type="GO" id="GO:0009103">
    <property type="term" value="P:lipopolysaccharide biosynthetic process"/>
    <property type="evidence" value="ECO:0007669"/>
    <property type="project" value="TreeGrafter"/>
</dbReference>
<dbReference type="HOGENOM" id="CLU_009583_27_6_12"/>
<dbReference type="Pfam" id="PF13439">
    <property type="entry name" value="Glyco_transf_4"/>
    <property type="match status" value="1"/>
</dbReference>
<dbReference type="EMBL" id="CP002868">
    <property type="protein sequence ID" value="AEJ19610.1"/>
    <property type="molecule type" value="Genomic_DNA"/>
</dbReference>
<evidence type="ECO:0000313" key="5">
    <source>
        <dbReference type="Proteomes" id="UP000000503"/>
    </source>
</evidence>